<dbReference type="InterPro" id="IPR003593">
    <property type="entry name" value="AAA+_ATPase"/>
</dbReference>
<dbReference type="InterPro" id="IPR017871">
    <property type="entry name" value="ABC_transporter-like_CS"/>
</dbReference>
<dbReference type="InterPro" id="IPR027417">
    <property type="entry name" value="P-loop_NTPase"/>
</dbReference>
<evidence type="ECO:0000259" key="5">
    <source>
        <dbReference type="PROSITE" id="PS50893"/>
    </source>
</evidence>
<proteinExistence type="inferred from homology"/>
<keyword evidence="7" id="KW-1185">Reference proteome</keyword>
<evidence type="ECO:0000313" key="6">
    <source>
        <dbReference type="EMBL" id="ABG31919.1"/>
    </source>
</evidence>
<dbReference type="PROSITE" id="PS00211">
    <property type="entry name" value="ABC_TRANSPORTER_1"/>
    <property type="match status" value="1"/>
</dbReference>
<dbReference type="PROSITE" id="PS50893">
    <property type="entry name" value="ABC_TRANSPORTER_2"/>
    <property type="match status" value="1"/>
</dbReference>
<dbReference type="STRING" id="375451.RD1_2343"/>
<comment type="similarity">
    <text evidence="1">Belongs to the ABC transporter superfamily.</text>
</comment>
<gene>
    <name evidence="6" type="ordered locus">RD1_2343</name>
</gene>
<organism evidence="6 7">
    <name type="scientific">Roseobacter denitrificans (strain ATCC 33942 / OCh 114)</name>
    <name type="common">Erythrobacter sp. (strain OCh 114)</name>
    <name type="synonym">Roseobacter denitrificans</name>
    <dbReference type="NCBI Taxonomy" id="375451"/>
    <lineage>
        <taxon>Bacteria</taxon>
        <taxon>Pseudomonadati</taxon>
        <taxon>Pseudomonadota</taxon>
        <taxon>Alphaproteobacteria</taxon>
        <taxon>Rhodobacterales</taxon>
        <taxon>Roseobacteraceae</taxon>
        <taxon>Roseobacter</taxon>
    </lineage>
</organism>
<evidence type="ECO:0000256" key="1">
    <source>
        <dbReference type="ARBA" id="ARBA00005417"/>
    </source>
</evidence>
<accession>Q167C4</accession>
<feature type="domain" description="ABC transporter" evidence="5">
    <location>
        <begin position="6"/>
        <end position="231"/>
    </location>
</feature>
<reference evidence="6 7" key="1">
    <citation type="journal article" date="2007" name="J. Bacteriol.">
        <title>The complete genome sequence of Roseobacter denitrificans reveals a mixotrophic rather than photosynthetic metabolism.</title>
        <authorList>
            <person name="Swingley W.D."/>
            <person name="Sadekar S."/>
            <person name="Mastrian S.D."/>
            <person name="Matthies H.J."/>
            <person name="Hao J."/>
            <person name="Ramos H."/>
            <person name="Acharya C.R."/>
            <person name="Conrad A.L."/>
            <person name="Taylor H.L."/>
            <person name="Dejesa L.C."/>
            <person name="Shah M.K."/>
            <person name="O'huallachain M.E."/>
            <person name="Lince M.T."/>
            <person name="Blankenship R.E."/>
            <person name="Beatty J.T."/>
            <person name="Touchman J.W."/>
        </authorList>
    </citation>
    <scope>NUCLEOTIDE SEQUENCE [LARGE SCALE GENOMIC DNA]</scope>
    <source>
        <strain evidence="7">ATCC 33942 / OCh 114</strain>
    </source>
</reference>
<dbReference type="OrthoDB" id="9802264at2"/>
<evidence type="ECO:0000256" key="4">
    <source>
        <dbReference type="ARBA" id="ARBA00022840"/>
    </source>
</evidence>
<keyword evidence="4 6" id="KW-0067">ATP-binding</keyword>
<dbReference type="GO" id="GO:0016887">
    <property type="term" value="F:ATP hydrolysis activity"/>
    <property type="evidence" value="ECO:0007669"/>
    <property type="project" value="InterPro"/>
</dbReference>
<dbReference type="AlphaFoldDB" id="Q167C4"/>
<protein>
    <submittedName>
        <fullName evidence="6">ABC transporter, ATP-binding protein, putative</fullName>
    </submittedName>
</protein>
<sequence length="248" mass="26447">MSGKDICCAGLTKRFEDGAAIGPLDLTFEAGQTTALVGPSGCGKSTLLRLIAGLDQPTDGTLRIGDKRPWDVARSGALSMAFQDHALLPWRTVRANVTLGARLARKPADRADALITMVGLAGFEGHRPAELSGGMRQRAAIARALVSEPDVLLLDEPFGAVDALTRSKLNAELPPLWRDRGTTTVMVTHSVEEAVLLSDRVIVLSERPAQIVADIPVIFEPPRGISVTRLPAFQSKTKEVLDALGVIL</sequence>
<dbReference type="GO" id="GO:0005524">
    <property type="term" value="F:ATP binding"/>
    <property type="evidence" value="ECO:0007669"/>
    <property type="project" value="UniProtKB-KW"/>
</dbReference>
<dbReference type="InterPro" id="IPR003439">
    <property type="entry name" value="ABC_transporter-like_ATP-bd"/>
</dbReference>
<name>Q167C4_ROSDO</name>
<evidence type="ECO:0000256" key="3">
    <source>
        <dbReference type="ARBA" id="ARBA00022741"/>
    </source>
</evidence>
<evidence type="ECO:0000256" key="2">
    <source>
        <dbReference type="ARBA" id="ARBA00022448"/>
    </source>
</evidence>
<dbReference type="EMBL" id="CP000362">
    <property type="protein sequence ID" value="ABG31919.1"/>
    <property type="molecule type" value="Genomic_DNA"/>
</dbReference>
<keyword evidence="2" id="KW-0813">Transport</keyword>
<dbReference type="Pfam" id="PF00005">
    <property type="entry name" value="ABC_tran"/>
    <property type="match status" value="1"/>
</dbReference>
<dbReference type="Gene3D" id="3.40.50.300">
    <property type="entry name" value="P-loop containing nucleotide triphosphate hydrolases"/>
    <property type="match status" value="1"/>
</dbReference>
<evidence type="ECO:0000313" key="7">
    <source>
        <dbReference type="Proteomes" id="UP000007029"/>
    </source>
</evidence>
<dbReference type="PANTHER" id="PTHR42788">
    <property type="entry name" value="TAURINE IMPORT ATP-BINDING PROTEIN-RELATED"/>
    <property type="match status" value="1"/>
</dbReference>
<dbReference type="Proteomes" id="UP000007029">
    <property type="component" value="Chromosome"/>
</dbReference>
<keyword evidence="3" id="KW-0547">Nucleotide-binding</keyword>
<dbReference type="CDD" id="cd03293">
    <property type="entry name" value="ABC_NrtD_SsuB_transporters"/>
    <property type="match status" value="1"/>
</dbReference>
<dbReference type="RefSeq" id="WP_011568536.1">
    <property type="nucleotide sequence ID" value="NZ_FOOO01000022.1"/>
</dbReference>
<dbReference type="PANTHER" id="PTHR42788:SF13">
    <property type="entry name" value="ALIPHATIC SULFONATES IMPORT ATP-BINDING PROTEIN SSUB"/>
    <property type="match status" value="1"/>
</dbReference>
<dbReference type="InterPro" id="IPR050166">
    <property type="entry name" value="ABC_transporter_ATP-bind"/>
</dbReference>
<dbReference type="SUPFAM" id="SSF52540">
    <property type="entry name" value="P-loop containing nucleoside triphosphate hydrolases"/>
    <property type="match status" value="1"/>
</dbReference>
<dbReference type="eggNOG" id="COG1116">
    <property type="taxonomic scope" value="Bacteria"/>
</dbReference>
<dbReference type="HOGENOM" id="CLU_000604_1_22_5"/>
<dbReference type="SMART" id="SM00382">
    <property type="entry name" value="AAA"/>
    <property type="match status" value="1"/>
</dbReference>
<dbReference type="KEGG" id="rde:RD1_2343"/>